<dbReference type="Proteomes" id="UP000024547">
    <property type="component" value="Unassembled WGS sequence"/>
</dbReference>
<keyword evidence="1" id="KW-0812">Transmembrane</keyword>
<comment type="caution">
    <text evidence="2">The sequence shown here is derived from an EMBL/GenBank/DDBJ whole genome shotgun (WGS) entry which is preliminary data.</text>
</comment>
<keyword evidence="1" id="KW-1133">Transmembrane helix</keyword>
<evidence type="ECO:0000256" key="1">
    <source>
        <dbReference type="SAM" id="Phobius"/>
    </source>
</evidence>
<name>A0A059DYP5_9PROT</name>
<accession>A0A059DYP5</accession>
<feature type="transmembrane region" description="Helical" evidence="1">
    <location>
        <begin position="43"/>
        <end position="64"/>
    </location>
</feature>
<sequence length="140" mass="15422">MSFHEKSAWIMGLLLSLTGLWYINQVWSRSEALGETIGPNIVLIAVATGMLVFGAIISHIIIAASSPEEANDVEDERDKQVLRRAGNISGYVLGFGIFAGLWHYYFLADGNMLFHIAVASLIASQVAEYALTILFYRRGV</sequence>
<organism evidence="2 3">
    <name type="scientific">Hyphomonas atlantica</name>
    <dbReference type="NCBI Taxonomy" id="1280948"/>
    <lineage>
        <taxon>Bacteria</taxon>
        <taxon>Pseudomonadati</taxon>
        <taxon>Pseudomonadota</taxon>
        <taxon>Alphaproteobacteria</taxon>
        <taxon>Hyphomonadales</taxon>
        <taxon>Hyphomonadaceae</taxon>
        <taxon>Hyphomonas</taxon>
    </lineage>
</organism>
<keyword evidence="3" id="KW-1185">Reference proteome</keyword>
<dbReference type="RefSeq" id="WP_035554459.1">
    <property type="nucleotide sequence ID" value="NZ_AWFH01000056.1"/>
</dbReference>
<feature type="transmembrane region" description="Helical" evidence="1">
    <location>
        <begin position="85"/>
        <end position="106"/>
    </location>
</feature>
<dbReference type="OrthoDB" id="7619100at2"/>
<keyword evidence="1" id="KW-0472">Membrane</keyword>
<gene>
    <name evidence="2" type="ORF">HY36_09605</name>
</gene>
<dbReference type="EMBL" id="AWFH01000056">
    <property type="protein sequence ID" value="KCZ58624.1"/>
    <property type="molecule type" value="Genomic_DNA"/>
</dbReference>
<protein>
    <recommendedName>
        <fullName evidence="4">DUF2178 domain-containing protein</fullName>
    </recommendedName>
</protein>
<reference evidence="2 3" key="1">
    <citation type="journal article" date="2014" name="Antonie Van Leeuwenhoek">
        <title>Hyphomonas beringensis sp. nov. and Hyphomonas chukchiensis sp. nov., isolated from surface seawater of the Bering Sea and Chukchi Sea.</title>
        <authorList>
            <person name="Li C."/>
            <person name="Lai Q."/>
            <person name="Li G."/>
            <person name="Dong C."/>
            <person name="Wang J."/>
            <person name="Liao Y."/>
            <person name="Shao Z."/>
        </authorList>
    </citation>
    <scope>NUCLEOTIDE SEQUENCE [LARGE SCALE GENOMIC DNA]</scope>
    <source>
        <strain evidence="2 3">22II1-22F38</strain>
    </source>
</reference>
<feature type="transmembrane region" description="Helical" evidence="1">
    <location>
        <begin position="7"/>
        <end position="23"/>
    </location>
</feature>
<evidence type="ECO:0000313" key="3">
    <source>
        <dbReference type="Proteomes" id="UP000024547"/>
    </source>
</evidence>
<dbReference type="PATRIC" id="fig|1280948.3.peg.3040"/>
<dbReference type="STRING" id="1280948.HY36_09605"/>
<feature type="transmembrane region" description="Helical" evidence="1">
    <location>
        <begin position="112"/>
        <end position="136"/>
    </location>
</feature>
<evidence type="ECO:0008006" key="4">
    <source>
        <dbReference type="Google" id="ProtNLM"/>
    </source>
</evidence>
<proteinExistence type="predicted"/>
<evidence type="ECO:0000313" key="2">
    <source>
        <dbReference type="EMBL" id="KCZ58624.1"/>
    </source>
</evidence>
<dbReference type="AlphaFoldDB" id="A0A059DYP5"/>
<dbReference type="eggNOG" id="ENOG5033DCS">
    <property type="taxonomic scope" value="Bacteria"/>
</dbReference>